<evidence type="ECO:0000256" key="3">
    <source>
        <dbReference type="ARBA" id="ARBA00022598"/>
    </source>
</evidence>
<evidence type="ECO:0000313" key="16">
    <source>
        <dbReference type="Proteomes" id="UP001156389"/>
    </source>
</evidence>
<keyword evidence="16" id="KW-1185">Reference proteome</keyword>
<evidence type="ECO:0000256" key="11">
    <source>
        <dbReference type="HAMAP-Rule" id="MF_00208"/>
    </source>
</evidence>
<feature type="binding site" evidence="11">
    <location>
        <begin position="162"/>
        <end position="163"/>
    </location>
    <ligand>
        <name>UDP-N-acetyl-alpha-D-muramoyl-L-alanyl-D-glutamate</name>
        <dbReference type="ChEBI" id="CHEBI:83900"/>
    </ligand>
</feature>
<evidence type="ECO:0000256" key="1">
    <source>
        <dbReference type="ARBA" id="ARBA00005898"/>
    </source>
</evidence>
<dbReference type="SUPFAM" id="SSF53244">
    <property type="entry name" value="MurD-like peptide ligases, peptide-binding domain"/>
    <property type="match status" value="1"/>
</dbReference>
<dbReference type="PANTHER" id="PTHR23135">
    <property type="entry name" value="MUR LIGASE FAMILY MEMBER"/>
    <property type="match status" value="1"/>
</dbReference>
<feature type="short sequence motif" description="Meso-diaminopimelate recognition motif" evidence="11">
    <location>
        <begin position="411"/>
        <end position="414"/>
    </location>
</feature>
<keyword evidence="4 11" id="KW-0132">Cell division</keyword>
<dbReference type="InterPro" id="IPR036565">
    <property type="entry name" value="Mur-like_cat_sf"/>
</dbReference>
<dbReference type="InterPro" id="IPR018109">
    <property type="entry name" value="Folylpolyglutamate_synth_CS"/>
</dbReference>
<dbReference type="Gene3D" id="3.40.1390.10">
    <property type="entry name" value="MurE/MurF, N-terminal domain"/>
    <property type="match status" value="1"/>
</dbReference>
<proteinExistence type="inferred from homology"/>
<dbReference type="InterPro" id="IPR036615">
    <property type="entry name" value="Mur_ligase_C_dom_sf"/>
</dbReference>
<keyword evidence="9 11" id="KW-0131">Cell cycle</keyword>
<comment type="PTM">
    <text evidence="11">Carboxylation is probably crucial for Mg(2+) binding and, consequently, for the gamma-phosphate positioning of ATP.</text>
</comment>
<dbReference type="NCBIfam" id="TIGR01085">
    <property type="entry name" value="murE"/>
    <property type="match status" value="1"/>
</dbReference>
<dbReference type="Proteomes" id="UP001156389">
    <property type="component" value="Unassembled WGS sequence"/>
</dbReference>
<feature type="binding site" evidence="11">
    <location>
        <position position="387"/>
    </location>
    <ligand>
        <name>meso-2,6-diaminopimelate</name>
        <dbReference type="ChEBI" id="CHEBI:57791"/>
    </ligand>
</feature>
<comment type="pathway">
    <text evidence="11 12">Cell wall biogenesis; peptidoglycan biosynthesis.</text>
</comment>
<dbReference type="PROSITE" id="PS01011">
    <property type="entry name" value="FOLYLPOLYGLU_SYNT_1"/>
    <property type="match status" value="1"/>
</dbReference>
<gene>
    <name evidence="11" type="primary">murE</name>
    <name evidence="15" type="ORF">LHJ74_32750</name>
</gene>
<name>A0ABT2K3T0_9ACTN</name>
<dbReference type="Pfam" id="PF08245">
    <property type="entry name" value="Mur_ligase_M"/>
    <property type="match status" value="1"/>
</dbReference>
<feature type="binding site" evidence="11">
    <location>
        <position position="463"/>
    </location>
    <ligand>
        <name>meso-2,6-diaminopimelate</name>
        <dbReference type="ChEBI" id="CHEBI:57791"/>
    </ligand>
</feature>
<feature type="binding site" evidence="11">
    <location>
        <position position="467"/>
    </location>
    <ligand>
        <name>meso-2,6-diaminopimelate</name>
        <dbReference type="ChEBI" id="CHEBI:57791"/>
    </ligand>
</feature>
<organism evidence="15 16">
    <name type="scientific">Streptomyces gossypii</name>
    <dbReference type="NCBI Taxonomy" id="2883101"/>
    <lineage>
        <taxon>Bacteria</taxon>
        <taxon>Bacillati</taxon>
        <taxon>Actinomycetota</taxon>
        <taxon>Actinomycetes</taxon>
        <taxon>Kitasatosporales</taxon>
        <taxon>Streptomycetaceae</taxon>
        <taxon>Streptomyces</taxon>
    </lineage>
</organism>
<dbReference type="Gene3D" id="3.40.1190.10">
    <property type="entry name" value="Mur-like, catalytic domain"/>
    <property type="match status" value="1"/>
</dbReference>
<keyword evidence="5 11" id="KW-0547">Nucleotide-binding</keyword>
<evidence type="ECO:0000256" key="12">
    <source>
        <dbReference type="RuleBase" id="RU004135"/>
    </source>
</evidence>
<feature type="modified residue" description="N6-carboxylysine" evidence="11">
    <location>
        <position position="229"/>
    </location>
</feature>
<comment type="caution">
    <text evidence="11">Lacks conserved residue(s) required for the propagation of feature annotation.</text>
</comment>
<dbReference type="Pfam" id="PF02875">
    <property type="entry name" value="Mur_ligase_C"/>
    <property type="match status" value="1"/>
</dbReference>
<evidence type="ECO:0000259" key="14">
    <source>
        <dbReference type="Pfam" id="PF08245"/>
    </source>
</evidence>
<evidence type="ECO:0000256" key="2">
    <source>
        <dbReference type="ARBA" id="ARBA00022490"/>
    </source>
</evidence>
<comment type="catalytic activity">
    <reaction evidence="11">
        <text>UDP-N-acetyl-alpha-D-muramoyl-L-alanyl-D-glutamate + meso-2,6-diaminopimelate + ATP = UDP-N-acetyl-alpha-D-muramoyl-L-alanyl-gamma-D-glutamyl-meso-2,6-diaminopimelate + ADP + phosphate + H(+)</text>
        <dbReference type="Rhea" id="RHEA:23676"/>
        <dbReference type="ChEBI" id="CHEBI:15378"/>
        <dbReference type="ChEBI" id="CHEBI:30616"/>
        <dbReference type="ChEBI" id="CHEBI:43474"/>
        <dbReference type="ChEBI" id="CHEBI:57791"/>
        <dbReference type="ChEBI" id="CHEBI:83900"/>
        <dbReference type="ChEBI" id="CHEBI:83905"/>
        <dbReference type="ChEBI" id="CHEBI:456216"/>
        <dbReference type="EC" id="6.3.2.13"/>
    </reaction>
</comment>
<comment type="cofactor">
    <cofactor evidence="11">
        <name>Mg(2+)</name>
        <dbReference type="ChEBI" id="CHEBI:18420"/>
    </cofactor>
</comment>
<comment type="similarity">
    <text evidence="1 11">Belongs to the MurCDEF family. MurE subfamily.</text>
</comment>
<dbReference type="RefSeq" id="WP_260221984.1">
    <property type="nucleotide sequence ID" value="NZ_JAJAGO010000023.1"/>
</dbReference>
<keyword evidence="8 11" id="KW-0573">Peptidoglycan synthesis</keyword>
<keyword evidence="11" id="KW-0460">Magnesium</keyword>
<keyword evidence="10 11" id="KW-0961">Cell wall biogenesis/degradation</keyword>
<evidence type="ECO:0000256" key="10">
    <source>
        <dbReference type="ARBA" id="ARBA00023316"/>
    </source>
</evidence>
<evidence type="ECO:0000256" key="6">
    <source>
        <dbReference type="ARBA" id="ARBA00022840"/>
    </source>
</evidence>
<dbReference type="GO" id="GO:0008765">
    <property type="term" value="F:UDP-N-acetylmuramoylalanyl-D-glutamate-2,6-diaminopimelate ligase activity"/>
    <property type="evidence" value="ECO:0007669"/>
    <property type="project" value="UniProtKB-EC"/>
</dbReference>
<dbReference type="PANTHER" id="PTHR23135:SF4">
    <property type="entry name" value="UDP-N-ACETYLMURAMOYL-L-ALANYL-D-GLUTAMATE--2,6-DIAMINOPIMELATE LIGASE MURE HOMOLOG, CHLOROPLASTIC"/>
    <property type="match status" value="1"/>
</dbReference>
<dbReference type="EC" id="6.3.2.13" evidence="11"/>
<feature type="binding site" evidence="11">
    <location>
        <position position="189"/>
    </location>
    <ligand>
        <name>UDP-N-acetyl-alpha-D-muramoyl-L-alanyl-D-glutamate</name>
        <dbReference type="ChEBI" id="CHEBI:83900"/>
    </ligand>
</feature>
<dbReference type="InterPro" id="IPR035911">
    <property type="entry name" value="MurE/MurF_N"/>
</dbReference>
<keyword evidence="3 11" id="KW-0436">Ligase</keyword>
<evidence type="ECO:0000256" key="9">
    <source>
        <dbReference type="ARBA" id="ARBA00023306"/>
    </source>
</evidence>
<feature type="domain" description="Mur ligase C-terminal" evidence="13">
    <location>
        <begin position="338"/>
        <end position="465"/>
    </location>
</feature>
<dbReference type="InterPro" id="IPR005761">
    <property type="entry name" value="UDP-N-AcMur-Glu-dNH2Pim_ligase"/>
</dbReference>
<dbReference type="HAMAP" id="MF_00208">
    <property type="entry name" value="MurE"/>
    <property type="match status" value="1"/>
</dbReference>
<feature type="domain" description="Mur ligase central" evidence="14">
    <location>
        <begin position="114"/>
        <end position="316"/>
    </location>
</feature>
<feature type="binding site" evidence="11">
    <location>
        <position position="197"/>
    </location>
    <ligand>
        <name>UDP-N-acetyl-alpha-D-muramoyl-L-alanyl-D-glutamate</name>
        <dbReference type="ChEBI" id="CHEBI:83900"/>
    </ligand>
</feature>
<protein>
    <recommendedName>
        <fullName evidence="11">UDP-N-acetylmuramoyl-L-alanyl-D-glutamate--2,6-diaminopimelate ligase</fullName>
        <ecNumber evidence="11">6.3.2.13</ecNumber>
    </recommendedName>
    <alternativeName>
        <fullName evidence="11">Meso-A2pm-adding enzyme</fullName>
    </alternativeName>
    <alternativeName>
        <fullName evidence="11">Meso-diaminopimelate-adding enzyme</fullName>
    </alternativeName>
    <alternativeName>
        <fullName evidence="11">UDP-MurNAc-L-Ala-D-Glu:meso-diaminopimelate ligase</fullName>
    </alternativeName>
    <alternativeName>
        <fullName evidence="11">UDP-MurNAc-tripeptide synthetase</fullName>
    </alternativeName>
    <alternativeName>
        <fullName evidence="11">UDP-N-acetylmuramyl-tripeptide synthetase</fullName>
    </alternativeName>
</protein>
<reference evidence="15 16" key="1">
    <citation type="submission" date="2021-10" db="EMBL/GenBank/DDBJ databases">
        <title>Streptomyces gossypii sp. nov., isolated from soil collected from cotton field.</title>
        <authorList>
            <person name="Ge X."/>
            <person name="Chen X."/>
            <person name="Liu W."/>
        </authorList>
    </citation>
    <scope>NUCLEOTIDE SEQUENCE [LARGE SCALE GENOMIC DNA]</scope>
    <source>
        <strain evidence="15 16">N2-109</strain>
    </source>
</reference>
<keyword evidence="6 11" id="KW-0067">ATP-binding</keyword>
<evidence type="ECO:0000313" key="15">
    <source>
        <dbReference type="EMBL" id="MCT2594626.1"/>
    </source>
</evidence>
<comment type="caution">
    <text evidence="15">The sequence shown here is derived from an EMBL/GenBank/DDBJ whole genome shotgun (WGS) entry which is preliminary data.</text>
</comment>
<evidence type="ECO:0000256" key="5">
    <source>
        <dbReference type="ARBA" id="ARBA00022741"/>
    </source>
</evidence>
<comment type="subcellular location">
    <subcellularLocation>
        <location evidence="11 12">Cytoplasm</location>
    </subcellularLocation>
</comment>
<keyword evidence="2 11" id="KW-0963">Cytoplasm</keyword>
<feature type="binding site" evidence="11">
    <location>
        <begin position="116"/>
        <end position="122"/>
    </location>
    <ligand>
        <name>ATP</name>
        <dbReference type="ChEBI" id="CHEBI:30616"/>
    </ligand>
</feature>
<dbReference type="InterPro" id="IPR004101">
    <property type="entry name" value="Mur_ligase_C"/>
</dbReference>
<dbReference type="InterPro" id="IPR013221">
    <property type="entry name" value="Mur_ligase_cen"/>
</dbReference>
<evidence type="ECO:0000259" key="13">
    <source>
        <dbReference type="Pfam" id="PF02875"/>
    </source>
</evidence>
<sequence>MRLSELLDGHEHQVLQGDPDKTEITAGTSFDALQVTPGALYIAVPGHGGGGPEGVAEALRRGAVAVLCERADADGEEADAAVCVVQVGDTRTAAPVVTSRYYGEPGRAMDMVAVTGTNGKTSVSFLVESLLALTEGARVGVIGTSGSRIGSELIPMPFTGLSTPEPPDLQYVLGLMRDGGADSVVLEATSVGLLTHRVDRTFLDVGVFTNLTQDHLDDHGTMENYKNAKLLLFQGLCRRAVTNADDPVGREVQALMPGAVATYALDREADYTATDLVFDAAGSRFTLCHGGRRYPVAIPSPGRYSVSNALAAVAACHVLGHDLATLVGALDRVATVPGRFETYETPDGTSVVVDYAHSPDSLEKVLTAIRGFASGRVITVFGCGGDRDDTKRATMGRIAGELSDLCVLTSDNPRHEDPEAILDQIVPGLTATGTPYERLADRRTAIRRALGAARPGDLVLIAGKGSEPHQVIGEELIPFSDMDVVRELAAVRRAGGVAGAAAGIGAGVGVTPAAVAALAAQARAGEREDSRSSL</sequence>
<evidence type="ECO:0000256" key="8">
    <source>
        <dbReference type="ARBA" id="ARBA00022984"/>
    </source>
</evidence>
<evidence type="ECO:0000256" key="7">
    <source>
        <dbReference type="ARBA" id="ARBA00022960"/>
    </source>
</evidence>
<dbReference type="Gene3D" id="3.90.190.20">
    <property type="entry name" value="Mur ligase, C-terminal domain"/>
    <property type="match status" value="1"/>
</dbReference>
<evidence type="ECO:0000256" key="4">
    <source>
        <dbReference type="ARBA" id="ARBA00022618"/>
    </source>
</evidence>
<dbReference type="SUPFAM" id="SSF63418">
    <property type="entry name" value="MurE/MurF N-terminal domain"/>
    <property type="match status" value="1"/>
</dbReference>
<comment type="function">
    <text evidence="11">Catalyzes the addition of meso-diaminopimelic acid to the nucleotide precursor UDP-N-acetylmuramoyl-L-alanyl-D-glutamate (UMAG) in the biosynthesis of bacterial cell-wall peptidoglycan.</text>
</comment>
<feature type="binding site" evidence="11">
    <location>
        <begin position="411"/>
        <end position="414"/>
    </location>
    <ligand>
        <name>meso-2,6-diaminopimelate</name>
        <dbReference type="ChEBI" id="CHEBI:57791"/>
    </ligand>
</feature>
<accession>A0ABT2K3T0</accession>
<dbReference type="NCBIfam" id="NF001126">
    <property type="entry name" value="PRK00139.1-4"/>
    <property type="match status" value="1"/>
</dbReference>
<dbReference type="SUPFAM" id="SSF53623">
    <property type="entry name" value="MurD-like peptide ligases, catalytic domain"/>
    <property type="match status" value="1"/>
</dbReference>
<dbReference type="EMBL" id="JAJAGO010000023">
    <property type="protein sequence ID" value="MCT2594626.1"/>
    <property type="molecule type" value="Genomic_DNA"/>
</dbReference>
<keyword evidence="7 11" id="KW-0133">Cell shape</keyword>